<gene>
    <name evidence="1" type="ORF">BJI46_08075</name>
</gene>
<reference evidence="1 2" key="1">
    <citation type="submission" date="2016-09" db="EMBL/GenBank/DDBJ databases">
        <authorList>
            <person name="Capua I."/>
            <person name="De Benedictis P."/>
            <person name="Joannis T."/>
            <person name="Lombin L.H."/>
            <person name="Cattoli G."/>
        </authorList>
    </citation>
    <scope>NUCLEOTIDE SEQUENCE [LARGE SCALE GENOMIC DNA]</scope>
    <source>
        <strain evidence="1 2">ANC 4671</strain>
    </source>
</reference>
<keyword evidence="2" id="KW-1185">Reference proteome</keyword>
<comment type="caution">
    <text evidence="1">The sequence shown here is derived from an EMBL/GenBank/DDBJ whole genome shotgun (WGS) entry which is preliminary data.</text>
</comment>
<dbReference type="AlphaFoldDB" id="A0A1E7REX5"/>
<proteinExistence type="predicted"/>
<dbReference type="EMBL" id="MKKK01000003">
    <property type="protein sequence ID" value="OEY97846.1"/>
    <property type="molecule type" value="Genomic_DNA"/>
</dbReference>
<sequence length="165" mass="18917">MSLDSHPINSALLSQLQILKQTDLTQSATQLLQRSNKAQRQESFKRALVELNQSFEEALADAVALRFNLHAGQRKKLHFKKDRTRILKQHGIDYPAIDGAETAQILLLITQSIVFDDAIVSKDLHDAFPFWKEGYPMVQFDNTYTLLAEDIQIHYQNVIDQLLKI</sequence>
<accession>A0A1E7REX5</accession>
<evidence type="ECO:0000313" key="1">
    <source>
        <dbReference type="EMBL" id="OEY97846.1"/>
    </source>
</evidence>
<protein>
    <submittedName>
        <fullName evidence="1">Uncharacterized protein</fullName>
    </submittedName>
</protein>
<dbReference type="OrthoDB" id="6709045at2"/>
<evidence type="ECO:0000313" key="2">
    <source>
        <dbReference type="Proteomes" id="UP000185895"/>
    </source>
</evidence>
<dbReference type="RefSeq" id="WP_070068765.1">
    <property type="nucleotide sequence ID" value="NZ_MKKK01000003.1"/>
</dbReference>
<dbReference type="Proteomes" id="UP000185895">
    <property type="component" value="Unassembled WGS sequence"/>
</dbReference>
<name>A0A1E7REX5_9GAMM</name>
<organism evidence="1 2">
    <name type="scientific">Acinetobacter qingfengensis</name>
    <dbReference type="NCBI Taxonomy" id="1262585"/>
    <lineage>
        <taxon>Bacteria</taxon>
        <taxon>Pseudomonadati</taxon>
        <taxon>Pseudomonadota</taxon>
        <taxon>Gammaproteobacteria</taxon>
        <taxon>Moraxellales</taxon>
        <taxon>Moraxellaceae</taxon>
        <taxon>Acinetobacter</taxon>
    </lineage>
</organism>